<feature type="transmembrane region" description="Helical" evidence="1">
    <location>
        <begin position="244"/>
        <end position="262"/>
    </location>
</feature>
<evidence type="ECO:0000313" key="3">
    <source>
        <dbReference type="Proteomes" id="UP000295388"/>
    </source>
</evidence>
<keyword evidence="3" id="KW-1185">Reference proteome</keyword>
<keyword evidence="1" id="KW-0812">Transmembrane</keyword>
<keyword evidence="1" id="KW-1133">Transmembrane helix</keyword>
<comment type="caution">
    <text evidence="2">The sequence shown here is derived from an EMBL/GenBank/DDBJ whole genome shotgun (WGS) entry which is preliminary data.</text>
</comment>
<proteinExistence type="predicted"/>
<dbReference type="OrthoDB" id="3829822at2"/>
<protein>
    <submittedName>
        <fullName evidence="2">Uncharacterized protein</fullName>
    </submittedName>
</protein>
<feature type="transmembrane region" description="Helical" evidence="1">
    <location>
        <begin position="61"/>
        <end position="88"/>
    </location>
</feature>
<organism evidence="2 3">
    <name type="scientific">Kribbella caucasensis</name>
    <dbReference type="NCBI Taxonomy" id="2512215"/>
    <lineage>
        <taxon>Bacteria</taxon>
        <taxon>Bacillati</taxon>
        <taxon>Actinomycetota</taxon>
        <taxon>Actinomycetes</taxon>
        <taxon>Propionibacteriales</taxon>
        <taxon>Kribbellaceae</taxon>
        <taxon>Kribbella</taxon>
    </lineage>
</organism>
<dbReference type="Proteomes" id="UP000295388">
    <property type="component" value="Unassembled WGS sequence"/>
</dbReference>
<reference evidence="2 3" key="1">
    <citation type="submission" date="2019-03" db="EMBL/GenBank/DDBJ databases">
        <title>Genomic Encyclopedia of Type Strains, Phase III (KMG-III): the genomes of soil and plant-associated and newly described type strains.</title>
        <authorList>
            <person name="Whitman W."/>
        </authorList>
    </citation>
    <scope>NUCLEOTIDE SEQUENCE [LARGE SCALE GENOMIC DNA]</scope>
    <source>
        <strain evidence="2 3">VKM Ac-2527</strain>
    </source>
</reference>
<gene>
    <name evidence="2" type="ORF">EV643_108119</name>
</gene>
<evidence type="ECO:0000256" key="1">
    <source>
        <dbReference type="SAM" id="Phobius"/>
    </source>
</evidence>
<feature type="transmembrane region" description="Helical" evidence="1">
    <location>
        <begin position="29"/>
        <end position="55"/>
    </location>
</feature>
<sequence>MRRLLRWVLVVGPCRLYLAGEASGGSVPWAFMGGLLGVATASGGLGALVALLAGADPGDVFWQWALVGLGAVLAWSVYCLLFLVGLWVRGRSPRSVRGVRPAADEASGAGRSVNDGWRRAGRDSLVPGALVGFFCLLALIGFGGSVVAGYEERQYDGQTAVVIAEVLRYDDGWWGMGDRKLVVRYPAGGQVLTGAVAADELGDDVAVPAVGGALEVECLVTDPRQVRPAGASEQAAGDVDFGRIFGGVSAGLGMLAAIVWLVERRR</sequence>
<evidence type="ECO:0000313" key="2">
    <source>
        <dbReference type="EMBL" id="TDO47805.1"/>
    </source>
</evidence>
<feature type="transmembrane region" description="Helical" evidence="1">
    <location>
        <begin position="125"/>
        <end position="150"/>
    </location>
</feature>
<accession>A0A4R6KFV3</accession>
<dbReference type="EMBL" id="SNWQ01000008">
    <property type="protein sequence ID" value="TDO47805.1"/>
    <property type="molecule type" value="Genomic_DNA"/>
</dbReference>
<name>A0A4R6KFV3_9ACTN</name>
<dbReference type="AlphaFoldDB" id="A0A4R6KFV3"/>
<keyword evidence="1" id="KW-0472">Membrane</keyword>
<dbReference type="RefSeq" id="WP_133801247.1">
    <property type="nucleotide sequence ID" value="NZ_SNWQ01000008.1"/>
</dbReference>